<feature type="transmembrane region" description="Helical" evidence="6">
    <location>
        <begin position="112"/>
        <end position="132"/>
    </location>
</feature>
<feature type="transmembrane region" description="Helical" evidence="6">
    <location>
        <begin position="144"/>
        <end position="161"/>
    </location>
</feature>
<dbReference type="PANTHER" id="PTHR30474:SF1">
    <property type="entry name" value="PEPTIDOGLYCAN GLYCOSYLTRANSFERASE MRDB"/>
    <property type="match status" value="1"/>
</dbReference>
<gene>
    <name evidence="7" type="ORF">A3C20_01025</name>
</gene>
<evidence type="ECO:0000256" key="5">
    <source>
        <dbReference type="ARBA" id="ARBA00023136"/>
    </source>
</evidence>
<dbReference type="Proteomes" id="UP000176914">
    <property type="component" value="Unassembled WGS sequence"/>
</dbReference>
<dbReference type="Pfam" id="PF01098">
    <property type="entry name" value="FTSW_RODA_SPOVE"/>
    <property type="match status" value="1"/>
</dbReference>
<feature type="transmembrane region" description="Helical" evidence="6">
    <location>
        <begin position="53"/>
        <end position="73"/>
    </location>
</feature>
<reference evidence="7 8" key="1">
    <citation type="journal article" date="2016" name="Nat. Commun.">
        <title>Thousands of microbial genomes shed light on interconnected biogeochemical processes in an aquifer system.</title>
        <authorList>
            <person name="Anantharaman K."/>
            <person name="Brown C.T."/>
            <person name="Hug L.A."/>
            <person name="Sharon I."/>
            <person name="Castelle C.J."/>
            <person name="Probst A.J."/>
            <person name="Thomas B.C."/>
            <person name="Singh A."/>
            <person name="Wilkins M.J."/>
            <person name="Karaoz U."/>
            <person name="Brodie E.L."/>
            <person name="Williams K.H."/>
            <person name="Hubbard S.S."/>
            <person name="Banfield J.F."/>
        </authorList>
    </citation>
    <scope>NUCLEOTIDE SEQUENCE [LARGE SCALE GENOMIC DNA]</scope>
</reference>
<feature type="transmembrane region" description="Helical" evidence="6">
    <location>
        <begin position="167"/>
        <end position="184"/>
    </location>
</feature>
<evidence type="ECO:0000256" key="2">
    <source>
        <dbReference type="ARBA" id="ARBA00022692"/>
    </source>
</evidence>
<sequence length="384" mass="42229">MLPRIQKAAGARARSLAHIDWFLLLSALAISLIGIATMRSFSVENAYFDKQIVWLALALGVFFVACIPEYGFLRRTPVVVGMHGAIATLLVFVLFVGSVIKGAQTRFDLGFFFVQPAEPAKLILVATLAKYFTRRHIEIRHIRHILVSGSYAFLLFGLIFFQPDFGSAITIFSVWFGMVLVSGISWKHLAALLLTGIVVAGGLWNFGLQQYQKDRILTFINPLADIRGTGYNAYQSTVAVGSGELTGKGVGYGTQSKLQFLPEYQTDFIFAAYAEEWGFFGVLLLFGLFGIVIIRILVMASRGGDNFDSLMAAGVAIYFFSQFIVHVGMNMGLLPITGTTLPFMSYGGSHLITEYAALGILMGMRRHARSTRQARDETEILGAV</sequence>
<dbReference type="EMBL" id="MFLL01000028">
    <property type="protein sequence ID" value="OGG68775.1"/>
    <property type="molecule type" value="Genomic_DNA"/>
</dbReference>
<dbReference type="GO" id="GO:0015648">
    <property type="term" value="F:lipid-linked peptidoglycan transporter activity"/>
    <property type="evidence" value="ECO:0007669"/>
    <property type="project" value="TreeGrafter"/>
</dbReference>
<evidence type="ECO:0000256" key="3">
    <source>
        <dbReference type="ARBA" id="ARBA00022960"/>
    </source>
</evidence>
<name>A0A1F6E4Y7_9BACT</name>
<dbReference type="GO" id="GO:0032153">
    <property type="term" value="C:cell division site"/>
    <property type="evidence" value="ECO:0007669"/>
    <property type="project" value="TreeGrafter"/>
</dbReference>
<feature type="transmembrane region" description="Helical" evidence="6">
    <location>
        <begin position="343"/>
        <end position="363"/>
    </location>
</feature>
<evidence type="ECO:0000313" key="8">
    <source>
        <dbReference type="Proteomes" id="UP000176914"/>
    </source>
</evidence>
<evidence type="ECO:0000256" key="4">
    <source>
        <dbReference type="ARBA" id="ARBA00022989"/>
    </source>
</evidence>
<feature type="transmembrane region" description="Helical" evidence="6">
    <location>
        <begin position="277"/>
        <end position="298"/>
    </location>
</feature>
<feature type="transmembrane region" description="Helical" evidence="6">
    <location>
        <begin position="80"/>
        <end position="100"/>
    </location>
</feature>
<protein>
    <recommendedName>
        <fullName evidence="9">Rod shape-determining protein RodA</fullName>
    </recommendedName>
</protein>
<organism evidence="7 8">
    <name type="scientific">Candidatus Kaiserbacteria bacterium RIFCSPHIGHO2_02_FULL_55_25</name>
    <dbReference type="NCBI Taxonomy" id="1798498"/>
    <lineage>
        <taxon>Bacteria</taxon>
        <taxon>Candidatus Kaiseribacteriota</taxon>
    </lineage>
</organism>
<dbReference type="InterPro" id="IPR001182">
    <property type="entry name" value="FtsW/RodA"/>
</dbReference>
<feature type="transmembrane region" description="Helical" evidence="6">
    <location>
        <begin position="189"/>
        <end position="207"/>
    </location>
</feature>
<keyword evidence="4 6" id="KW-1133">Transmembrane helix</keyword>
<feature type="transmembrane region" description="Helical" evidence="6">
    <location>
        <begin position="310"/>
        <end position="331"/>
    </location>
</feature>
<evidence type="ECO:0000256" key="6">
    <source>
        <dbReference type="SAM" id="Phobius"/>
    </source>
</evidence>
<dbReference type="GO" id="GO:0008360">
    <property type="term" value="P:regulation of cell shape"/>
    <property type="evidence" value="ECO:0007669"/>
    <property type="project" value="UniProtKB-KW"/>
</dbReference>
<keyword evidence="3" id="KW-0133">Cell shape</keyword>
<keyword evidence="2 6" id="KW-0812">Transmembrane</keyword>
<evidence type="ECO:0008006" key="9">
    <source>
        <dbReference type="Google" id="ProtNLM"/>
    </source>
</evidence>
<comment type="caution">
    <text evidence="7">The sequence shown here is derived from an EMBL/GenBank/DDBJ whole genome shotgun (WGS) entry which is preliminary data.</text>
</comment>
<feature type="transmembrane region" description="Helical" evidence="6">
    <location>
        <begin position="21"/>
        <end position="41"/>
    </location>
</feature>
<dbReference type="GO" id="GO:0051301">
    <property type="term" value="P:cell division"/>
    <property type="evidence" value="ECO:0007669"/>
    <property type="project" value="InterPro"/>
</dbReference>
<evidence type="ECO:0000256" key="1">
    <source>
        <dbReference type="ARBA" id="ARBA00004141"/>
    </source>
</evidence>
<proteinExistence type="predicted"/>
<comment type="subcellular location">
    <subcellularLocation>
        <location evidence="1">Membrane</location>
        <topology evidence="1">Multi-pass membrane protein</topology>
    </subcellularLocation>
</comment>
<keyword evidence="5 6" id="KW-0472">Membrane</keyword>
<accession>A0A1F6E4Y7</accession>
<dbReference type="AlphaFoldDB" id="A0A1F6E4Y7"/>
<dbReference type="PANTHER" id="PTHR30474">
    <property type="entry name" value="CELL CYCLE PROTEIN"/>
    <property type="match status" value="1"/>
</dbReference>
<dbReference type="GO" id="GO:0005886">
    <property type="term" value="C:plasma membrane"/>
    <property type="evidence" value="ECO:0007669"/>
    <property type="project" value="TreeGrafter"/>
</dbReference>
<evidence type="ECO:0000313" key="7">
    <source>
        <dbReference type="EMBL" id="OGG68775.1"/>
    </source>
</evidence>